<evidence type="ECO:0008006" key="4">
    <source>
        <dbReference type="Google" id="ProtNLM"/>
    </source>
</evidence>
<keyword evidence="1" id="KW-0732">Signal</keyword>
<accession>A0AAI9X0L0</accession>
<name>A0AAI9X0L0_SPIME</name>
<feature type="signal peptide" evidence="1">
    <location>
        <begin position="1"/>
        <end position="23"/>
    </location>
</feature>
<organism evidence="2 3">
    <name type="scientific">Spiroplasma melliferum KC3</name>
    <dbReference type="NCBI Taxonomy" id="570509"/>
    <lineage>
        <taxon>Bacteria</taxon>
        <taxon>Bacillati</taxon>
        <taxon>Mycoplasmatota</taxon>
        <taxon>Mollicutes</taxon>
        <taxon>Entomoplasmatales</taxon>
        <taxon>Spiroplasmataceae</taxon>
        <taxon>Spiroplasma</taxon>
    </lineage>
</organism>
<dbReference type="EMBL" id="AGBZ02000004">
    <property type="protein sequence ID" value="KAI92168.1"/>
    <property type="molecule type" value="Genomic_DNA"/>
</dbReference>
<protein>
    <recommendedName>
        <fullName evidence="4">Spiroplasmavirus-related protein</fullName>
    </recommendedName>
</protein>
<reference evidence="2 3" key="1">
    <citation type="journal article" date="2012" name="J. Proteome Res.">
        <title>Application of Spiroplasma melliferum proteogenomic profiling for the discovery of virulence factors and pathogenicity mechanisms in host-associated spiroplasmas.</title>
        <authorList>
            <person name="Alexeev D."/>
            <person name="Kostrjukova E."/>
            <person name="Aliper A."/>
            <person name="Popenko A."/>
            <person name="Bazaleev N."/>
            <person name="Tyakht A."/>
            <person name="Selezneva O."/>
            <person name="Akopian T."/>
            <person name="Prichodko E."/>
            <person name="Kondratov I."/>
            <person name="Chukin M."/>
            <person name="Demina I."/>
            <person name="Galyamina M."/>
            <person name="Kamashev D."/>
            <person name="Vanyushkina A."/>
            <person name="Ladygina V."/>
            <person name="Levitskii S."/>
            <person name="Lazarev V."/>
            <person name="Govorun V."/>
        </authorList>
    </citation>
    <scope>NUCLEOTIDE SEQUENCE [LARGE SCALE GENOMIC DNA]</scope>
    <source>
        <strain evidence="2 3">KC3</strain>
    </source>
</reference>
<dbReference type="Proteomes" id="UP000004057">
    <property type="component" value="Unassembled WGS sequence"/>
</dbReference>
<feature type="chain" id="PRO_5042459553" description="Spiroplasmavirus-related protein" evidence="1">
    <location>
        <begin position="24"/>
        <end position="218"/>
    </location>
</feature>
<gene>
    <name evidence="2" type="ORF">SPM_005375</name>
</gene>
<comment type="caution">
    <text evidence="2">The sequence shown here is derived from an EMBL/GenBank/DDBJ whole genome shotgun (WGS) entry which is preliminary data.</text>
</comment>
<evidence type="ECO:0000313" key="2">
    <source>
        <dbReference type="EMBL" id="KAI92168.1"/>
    </source>
</evidence>
<dbReference type="RefSeq" id="WP_004028517.1">
    <property type="nucleotide sequence ID" value="NZ_AGBZ02000004.1"/>
</dbReference>
<dbReference type="AlphaFoldDB" id="A0AAI9X0L0"/>
<evidence type="ECO:0000313" key="3">
    <source>
        <dbReference type="Proteomes" id="UP000004057"/>
    </source>
</evidence>
<sequence length="218" mass="25610">MKKMFSLLTLMSFSFGTMSKIIAASALESQLIPPVIKAETNLDLSYKNGDNYNDNKGDVVFNDWGLKSDGWRLWHTFNIGFINPITYKKIMFLGTNADFYTKISWGNDEYYGDKLNKYNACYNDNKVSNKIINAKVLNPNLDVPRFVRNESRFFVQSLEIRYIRAYLSATQLFALTWYYDNNNYYIQVFTYYWVKVWHSWIYGGTWMGIGTGIRLYND</sequence>
<evidence type="ECO:0000256" key="1">
    <source>
        <dbReference type="SAM" id="SignalP"/>
    </source>
</evidence>
<proteinExistence type="predicted"/>